<dbReference type="Proteomes" id="UP000198211">
    <property type="component" value="Unassembled WGS sequence"/>
</dbReference>
<name>A0A225VZI9_9STRA</name>
<dbReference type="OrthoDB" id="116283at2759"/>
<keyword evidence="2" id="KW-1185">Reference proteome</keyword>
<comment type="caution">
    <text evidence="1">The sequence shown here is derived from an EMBL/GenBank/DDBJ whole genome shotgun (WGS) entry which is preliminary data.</text>
</comment>
<evidence type="ECO:0000313" key="1">
    <source>
        <dbReference type="EMBL" id="OWZ10921.1"/>
    </source>
</evidence>
<dbReference type="AlphaFoldDB" id="A0A225VZI9"/>
<accession>A0A225VZI9</accession>
<gene>
    <name evidence="1" type="ORF">PHMEG_00016137</name>
</gene>
<reference evidence="2" key="1">
    <citation type="submission" date="2017-03" db="EMBL/GenBank/DDBJ databases">
        <title>Phytopthora megakarya and P. palmivora, two closely related causual agents of cacao black pod achieved similar genome size and gene model numbers by different mechanisms.</title>
        <authorList>
            <person name="Ali S."/>
            <person name="Shao J."/>
            <person name="Larry D.J."/>
            <person name="Kronmiller B."/>
            <person name="Shen D."/>
            <person name="Strem M.D."/>
            <person name="Melnick R.L."/>
            <person name="Guiltinan M.J."/>
            <person name="Tyler B.M."/>
            <person name="Meinhardt L.W."/>
            <person name="Bailey B.A."/>
        </authorList>
    </citation>
    <scope>NUCLEOTIDE SEQUENCE [LARGE SCALE GENOMIC DNA]</scope>
    <source>
        <strain evidence="2">zdho120</strain>
    </source>
</reference>
<dbReference type="EMBL" id="NBNE01002285">
    <property type="protein sequence ID" value="OWZ10921.1"/>
    <property type="molecule type" value="Genomic_DNA"/>
</dbReference>
<evidence type="ECO:0000313" key="2">
    <source>
        <dbReference type="Proteomes" id="UP000198211"/>
    </source>
</evidence>
<protein>
    <submittedName>
        <fullName evidence="1">Uncharacterized protein</fullName>
    </submittedName>
</protein>
<sequence length="169" mass="19005">MLTQVSNCAKYLRCRQGANKYVRVGQQLVRLTALGDLIYCNRHSPHRICTPTPFKIFIASATFKLSDLDYPVITGGLLDASRSYQLAAIFMVSRCTDKSYAQLNEFQQVPMDLQLSSCAYFMCSTMYRNEPGTCMGNHKGNSANSLCCSMNTYYSIKDTVFGEWGVIPR</sequence>
<organism evidence="1 2">
    <name type="scientific">Phytophthora megakarya</name>
    <dbReference type="NCBI Taxonomy" id="4795"/>
    <lineage>
        <taxon>Eukaryota</taxon>
        <taxon>Sar</taxon>
        <taxon>Stramenopiles</taxon>
        <taxon>Oomycota</taxon>
        <taxon>Peronosporomycetes</taxon>
        <taxon>Peronosporales</taxon>
        <taxon>Peronosporaceae</taxon>
        <taxon>Phytophthora</taxon>
    </lineage>
</organism>
<proteinExistence type="predicted"/>